<evidence type="ECO:0000313" key="4">
    <source>
        <dbReference type="Ensembl" id="ENSDCDP00010004989.1"/>
    </source>
</evidence>
<dbReference type="AlphaFoldDB" id="A0AAY4A837"/>
<dbReference type="GO" id="GO:0005815">
    <property type="term" value="C:microtubule organizing center"/>
    <property type="evidence" value="ECO:0007669"/>
    <property type="project" value="TreeGrafter"/>
</dbReference>
<organism evidence="4 5">
    <name type="scientific">Denticeps clupeoides</name>
    <name type="common">denticle herring</name>
    <dbReference type="NCBI Taxonomy" id="299321"/>
    <lineage>
        <taxon>Eukaryota</taxon>
        <taxon>Metazoa</taxon>
        <taxon>Chordata</taxon>
        <taxon>Craniata</taxon>
        <taxon>Vertebrata</taxon>
        <taxon>Euteleostomi</taxon>
        <taxon>Actinopterygii</taxon>
        <taxon>Neopterygii</taxon>
        <taxon>Teleostei</taxon>
        <taxon>Clupei</taxon>
        <taxon>Clupeiformes</taxon>
        <taxon>Denticipitoidei</taxon>
        <taxon>Denticipitidae</taxon>
        <taxon>Denticeps</taxon>
    </lineage>
</organism>
<evidence type="ECO:0000256" key="1">
    <source>
        <dbReference type="ARBA" id="ARBA00022737"/>
    </source>
</evidence>
<feature type="region of interest" description="Disordered" evidence="2">
    <location>
        <begin position="220"/>
        <end position="290"/>
    </location>
</feature>
<dbReference type="InterPro" id="IPR003533">
    <property type="entry name" value="Doublecortin_dom"/>
</dbReference>
<protein>
    <recommendedName>
        <fullName evidence="3">Doublecortin domain-containing protein</fullName>
    </recommendedName>
</protein>
<dbReference type="RefSeq" id="XP_028843787.1">
    <property type="nucleotide sequence ID" value="XM_028987954.1"/>
</dbReference>
<dbReference type="SMART" id="SM00537">
    <property type="entry name" value="DCX"/>
    <property type="match status" value="2"/>
</dbReference>
<feature type="compositionally biased region" description="Acidic residues" evidence="2">
    <location>
        <begin position="401"/>
        <end position="413"/>
    </location>
</feature>
<dbReference type="PANTHER" id="PTHR23004:SF10">
    <property type="entry name" value="DOUBLECORTIN DOMAIN-CONTAINING PROTEIN 2B"/>
    <property type="match status" value="1"/>
</dbReference>
<keyword evidence="5" id="KW-1185">Reference proteome</keyword>
<dbReference type="Ensembl" id="ENSDCDT00010005156.1">
    <property type="protein sequence ID" value="ENSDCDP00010004989.1"/>
    <property type="gene ID" value="ENSDCDG00010002194.1"/>
</dbReference>
<dbReference type="FunFam" id="3.10.20.230:FF:000004">
    <property type="entry name" value="Doublecortin domain containing 2"/>
    <property type="match status" value="1"/>
</dbReference>
<keyword evidence="1" id="KW-0677">Repeat</keyword>
<gene>
    <name evidence="4" type="primary">DCDC2B</name>
</gene>
<dbReference type="GeneID" id="114795019"/>
<dbReference type="SUPFAM" id="SSF89837">
    <property type="entry name" value="Doublecortin (DC)"/>
    <property type="match status" value="2"/>
</dbReference>
<accession>A0AAY4A837</accession>
<sequence length="482" mass="52950">MASGSSSGAAVLPPVKSVVVYRNGDPFHAGRRFVVNQRQVLNMEAFLNDVTLSIQAPLAVRTLYTPRQGHRVHHLQDLQTGSHYVAAGYERFKKLDYLNAGVKKPPGVQAERPQVKAVVRPGVEARWRKMVPLPCIIRVFRNGDALGAPLRFIIPRHTQQDLEQVLSLVTEKAALRTGAVRRLCTMDGVAVTTAEELQTGRCYVAVGTERFKKLPYLKATSNSADRQSPGYKGLTNKYETRRAGPQDTHSDSALLTTPEMDSRRVKSTGDDGGDWGQGPTAPQRPGRRVRQEKSIFYAKPVRVQRNQNTARPAPRAAAALPSVFEANGGRRRDELRGAQEVLEDEDTIVELPVDERTAETVEEEEHSGGDHKNQMNVSVKREGASPGGSSYRGPGGTAAPDLEEEAEDAINEDLTERNHLRAEHSDLRQTETKENGEGLEGDDLLTERGNRTVLSPELIHGDAGTPTQEETLNVSGRDHSFG</sequence>
<feature type="domain" description="Doublecortin" evidence="3">
    <location>
        <begin position="135"/>
        <end position="217"/>
    </location>
</feature>
<proteinExistence type="predicted"/>
<feature type="compositionally biased region" description="Basic and acidic residues" evidence="2">
    <location>
        <begin position="260"/>
        <end position="269"/>
    </location>
</feature>
<evidence type="ECO:0000259" key="3">
    <source>
        <dbReference type="PROSITE" id="PS50309"/>
    </source>
</evidence>
<dbReference type="GO" id="GO:0035556">
    <property type="term" value="P:intracellular signal transduction"/>
    <property type="evidence" value="ECO:0007669"/>
    <property type="project" value="InterPro"/>
</dbReference>
<feature type="compositionally biased region" description="Polar residues" evidence="2">
    <location>
        <begin position="465"/>
        <end position="474"/>
    </location>
</feature>
<dbReference type="Gene3D" id="3.10.20.230">
    <property type="entry name" value="Doublecortin domain"/>
    <property type="match status" value="2"/>
</dbReference>
<name>A0AAY4A837_9TELE</name>
<evidence type="ECO:0000256" key="2">
    <source>
        <dbReference type="SAM" id="MobiDB-lite"/>
    </source>
</evidence>
<dbReference type="Proteomes" id="UP000694580">
    <property type="component" value="Chromosome 1"/>
</dbReference>
<evidence type="ECO:0000313" key="5">
    <source>
        <dbReference type="Proteomes" id="UP000694580"/>
    </source>
</evidence>
<feature type="domain" description="Doublecortin" evidence="3">
    <location>
        <begin position="16"/>
        <end position="98"/>
    </location>
</feature>
<reference evidence="4 5" key="1">
    <citation type="submission" date="2020-06" db="EMBL/GenBank/DDBJ databases">
        <authorList>
            <consortium name="Wellcome Sanger Institute Data Sharing"/>
        </authorList>
    </citation>
    <scope>NUCLEOTIDE SEQUENCE [LARGE SCALE GENOMIC DNA]</scope>
</reference>
<feature type="compositionally biased region" description="Basic and acidic residues" evidence="2">
    <location>
        <begin position="366"/>
        <end position="383"/>
    </location>
</feature>
<reference evidence="4" key="2">
    <citation type="submission" date="2025-08" db="UniProtKB">
        <authorList>
            <consortium name="Ensembl"/>
        </authorList>
    </citation>
    <scope>IDENTIFICATION</scope>
</reference>
<dbReference type="Pfam" id="PF03607">
    <property type="entry name" value="DCX"/>
    <property type="match status" value="2"/>
</dbReference>
<dbReference type="GO" id="GO:0005874">
    <property type="term" value="C:microtubule"/>
    <property type="evidence" value="ECO:0007669"/>
    <property type="project" value="TreeGrafter"/>
</dbReference>
<feature type="region of interest" description="Disordered" evidence="2">
    <location>
        <begin position="351"/>
        <end position="482"/>
    </location>
</feature>
<dbReference type="InterPro" id="IPR036572">
    <property type="entry name" value="Doublecortin_dom_sf"/>
</dbReference>
<feature type="compositionally biased region" description="Basic and acidic residues" evidence="2">
    <location>
        <begin position="238"/>
        <end position="250"/>
    </location>
</feature>
<feature type="compositionally biased region" description="Basic and acidic residues" evidence="2">
    <location>
        <begin position="414"/>
        <end position="436"/>
    </location>
</feature>
<reference evidence="4" key="3">
    <citation type="submission" date="2025-09" db="UniProtKB">
        <authorList>
            <consortium name="Ensembl"/>
        </authorList>
    </citation>
    <scope>IDENTIFICATION</scope>
</reference>
<dbReference type="GeneTree" id="ENSGT00940000164359"/>
<dbReference type="PROSITE" id="PS50309">
    <property type="entry name" value="DC"/>
    <property type="match status" value="2"/>
</dbReference>
<dbReference type="FunFam" id="3.10.20.230:FF:000011">
    <property type="entry name" value="Doublecortin domain containing 2B"/>
    <property type="match status" value="1"/>
</dbReference>
<dbReference type="PANTHER" id="PTHR23004">
    <property type="entry name" value="DOUBLECORTIN DOMAIN CONTAINING 2"/>
    <property type="match status" value="1"/>
</dbReference>